<proteinExistence type="predicted"/>
<keyword evidence="2" id="KW-1185">Reference proteome</keyword>
<dbReference type="AlphaFoldDB" id="A0A511QCI5"/>
<evidence type="ECO:0000313" key="1">
    <source>
        <dbReference type="EMBL" id="GEM75005.1"/>
    </source>
</evidence>
<protein>
    <submittedName>
        <fullName evidence="1">Uncharacterized protein</fullName>
    </submittedName>
</protein>
<dbReference type="Proteomes" id="UP000321922">
    <property type="component" value="Unassembled WGS sequence"/>
</dbReference>
<name>A0A511QCI5_9VIBR</name>
<comment type="caution">
    <text evidence="1">The sequence shown here is derived from an EMBL/GenBank/DDBJ whole genome shotgun (WGS) entry which is preliminary data.</text>
</comment>
<organism evidence="1 2">
    <name type="scientific">Vibrio sagamiensis NBRC 104589</name>
    <dbReference type="NCBI Taxonomy" id="1219064"/>
    <lineage>
        <taxon>Bacteria</taxon>
        <taxon>Pseudomonadati</taxon>
        <taxon>Pseudomonadota</taxon>
        <taxon>Gammaproteobacteria</taxon>
        <taxon>Vibrionales</taxon>
        <taxon>Vibrionaceae</taxon>
        <taxon>Vibrio</taxon>
    </lineage>
</organism>
<reference evidence="1 2" key="1">
    <citation type="submission" date="2019-07" db="EMBL/GenBank/DDBJ databases">
        <title>Whole genome shotgun sequence of Vibrio sagamiensis NBRC 104589.</title>
        <authorList>
            <person name="Hosoyama A."/>
            <person name="Uohara A."/>
            <person name="Ohji S."/>
            <person name="Ichikawa N."/>
        </authorList>
    </citation>
    <scope>NUCLEOTIDE SEQUENCE [LARGE SCALE GENOMIC DNA]</scope>
    <source>
        <strain evidence="1 2">NBRC 104589</strain>
    </source>
</reference>
<evidence type="ECO:0000313" key="2">
    <source>
        <dbReference type="Proteomes" id="UP000321922"/>
    </source>
</evidence>
<sequence length="69" mass="8057">MELCEVLYYKRPSNQSKVSVGAEFNRRGLHKSLCDKEYNKLYVERIIERLIPVEKKAPLRPLIAIQPAN</sequence>
<accession>A0A511QCI5</accession>
<dbReference type="EMBL" id="BJXJ01000008">
    <property type="protein sequence ID" value="GEM75005.1"/>
    <property type="molecule type" value="Genomic_DNA"/>
</dbReference>
<gene>
    <name evidence="1" type="ORF">VSA01S_11170</name>
</gene>